<reference evidence="4" key="1">
    <citation type="journal article" date="2019" name="Int. J. Syst. Evol. Microbiol.">
        <title>The Global Catalogue of Microorganisms (GCM) 10K type strain sequencing project: providing services to taxonomists for standard genome sequencing and annotation.</title>
        <authorList>
            <consortium name="The Broad Institute Genomics Platform"/>
            <consortium name="The Broad Institute Genome Sequencing Center for Infectious Disease"/>
            <person name="Wu L."/>
            <person name="Ma J."/>
        </authorList>
    </citation>
    <scope>NUCLEOTIDE SEQUENCE [LARGE SCALE GENOMIC DNA]</scope>
    <source>
        <strain evidence="4">JCM 17555</strain>
    </source>
</reference>
<dbReference type="InterPro" id="IPR009936">
    <property type="entry name" value="DUF1468"/>
</dbReference>
<evidence type="ECO:0000259" key="2">
    <source>
        <dbReference type="Pfam" id="PF07331"/>
    </source>
</evidence>
<dbReference type="RefSeq" id="WP_344802550.1">
    <property type="nucleotide sequence ID" value="NZ_BAABBO010000001.1"/>
</dbReference>
<feature type="transmembrane region" description="Helical" evidence="1">
    <location>
        <begin position="122"/>
        <end position="148"/>
    </location>
</feature>
<dbReference type="Pfam" id="PF07331">
    <property type="entry name" value="TctB"/>
    <property type="match status" value="1"/>
</dbReference>
<comment type="caution">
    <text evidence="3">The sequence shown here is derived from an EMBL/GenBank/DDBJ whole genome shotgun (WGS) entry which is preliminary data.</text>
</comment>
<dbReference type="Proteomes" id="UP001501337">
    <property type="component" value="Unassembled WGS sequence"/>
</dbReference>
<accession>A0ABP7NIE3</accession>
<evidence type="ECO:0000313" key="3">
    <source>
        <dbReference type="EMBL" id="GAA3947180.1"/>
    </source>
</evidence>
<keyword evidence="1" id="KW-0472">Membrane</keyword>
<feature type="domain" description="DUF1468" evidence="2">
    <location>
        <begin position="44"/>
        <end position="181"/>
    </location>
</feature>
<keyword evidence="1" id="KW-1133">Transmembrane helix</keyword>
<sequence>MSRLIDRSRYWHFAPDFEAGLGRGLESLAPDRRLDFILAVVSGFLGLAVALFLVNAAFGESSTTIFGMRSPFLFPAIAAVLMCGICGLLLRRVVKGRSTALAEEAAPADLQSAKAGWIGLSILVYGVLVFVLGMLLSSMLFIVVASLLFGYRNIWGIAALSIMTPVSIYLLFERLLNILLPSGWIF</sequence>
<name>A0ABP7NIE3_9GAMM</name>
<proteinExistence type="predicted"/>
<keyword evidence="4" id="KW-1185">Reference proteome</keyword>
<keyword evidence="1" id="KW-0812">Transmembrane</keyword>
<feature type="transmembrane region" description="Helical" evidence="1">
    <location>
        <begin position="154"/>
        <end position="172"/>
    </location>
</feature>
<gene>
    <name evidence="3" type="ORF">GCM10022278_02950</name>
</gene>
<feature type="transmembrane region" description="Helical" evidence="1">
    <location>
        <begin position="36"/>
        <end position="58"/>
    </location>
</feature>
<feature type="transmembrane region" description="Helical" evidence="1">
    <location>
        <begin position="70"/>
        <end position="90"/>
    </location>
</feature>
<evidence type="ECO:0000256" key="1">
    <source>
        <dbReference type="SAM" id="Phobius"/>
    </source>
</evidence>
<dbReference type="EMBL" id="BAABBO010000001">
    <property type="protein sequence ID" value="GAA3947180.1"/>
    <property type="molecule type" value="Genomic_DNA"/>
</dbReference>
<protein>
    <recommendedName>
        <fullName evidence="2">DUF1468 domain-containing protein</fullName>
    </recommendedName>
</protein>
<organism evidence="3 4">
    <name type="scientific">Allohahella marinimesophila</name>
    <dbReference type="NCBI Taxonomy" id="1054972"/>
    <lineage>
        <taxon>Bacteria</taxon>
        <taxon>Pseudomonadati</taxon>
        <taxon>Pseudomonadota</taxon>
        <taxon>Gammaproteobacteria</taxon>
        <taxon>Oceanospirillales</taxon>
        <taxon>Hahellaceae</taxon>
        <taxon>Allohahella</taxon>
    </lineage>
</organism>
<evidence type="ECO:0000313" key="4">
    <source>
        <dbReference type="Proteomes" id="UP001501337"/>
    </source>
</evidence>